<accession>A0AA35Z3L2</accession>
<gene>
    <name evidence="1" type="ORF">LSALG_LOCUS24718</name>
</gene>
<sequence length="235" mass="26887">MVVLDMRGCGGAERGQESTMEALKEEYSPFFLVGIVMAIDLLRTPSSGYILYGTRVFHGVRQKKEVKKQERLSAKLVQEIAFTDESDDVQSTDNQVKKIFNNNVEKQDIVLDLNDRINRKNFRDVMTRRTKPDPIIKVRCTKPKNKSLKLYLIRKKVKFSYTDVALSRELVKFCYNEWMQILEIIDQHKGVHAQEVKLAVQHLLNKLKKLNLVPSVGLSASSYRLASSGRTGAPK</sequence>
<keyword evidence="2" id="KW-1185">Reference proteome</keyword>
<evidence type="ECO:0000313" key="1">
    <source>
        <dbReference type="EMBL" id="CAI9285240.1"/>
    </source>
</evidence>
<proteinExistence type="predicted"/>
<evidence type="ECO:0000313" key="2">
    <source>
        <dbReference type="Proteomes" id="UP001177003"/>
    </source>
</evidence>
<reference evidence="1" key="1">
    <citation type="submission" date="2023-04" db="EMBL/GenBank/DDBJ databases">
        <authorList>
            <person name="Vijverberg K."/>
            <person name="Xiong W."/>
            <person name="Schranz E."/>
        </authorList>
    </citation>
    <scope>NUCLEOTIDE SEQUENCE</scope>
</reference>
<organism evidence="1 2">
    <name type="scientific">Lactuca saligna</name>
    <name type="common">Willowleaf lettuce</name>
    <dbReference type="NCBI Taxonomy" id="75948"/>
    <lineage>
        <taxon>Eukaryota</taxon>
        <taxon>Viridiplantae</taxon>
        <taxon>Streptophyta</taxon>
        <taxon>Embryophyta</taxon>
        <taxon>Tracheophyta</taxon>
        <taxon>Spermatophyta</taxon>
        <taxon>Magnoliopsida</taxon>
        <taxon>eudicotyledons</taxon>
        <taxon>Gunneridae</taxon>
        <taxon>Pentapetalae</taxon>
        <taxon>asterids</taxon>
        <taxon>campanulids</taxon>
        <taxon>Asterales</taxon>
        <taxon>Asteraceae</taxon>
        <taxon>Cichorioideae</taxon>
        <taxon>Cichorieae</taxon>
        <taxon>Lactucinae</taxon>
        <taxon>Lactuca</taxon>
    </lineage>
</organism>
<name>A0AA35Z3L2_LACSI</name>
<dbReference type="Proteomes" id="UP001177003">
    <property type="component" value="Chromosome 5"/>
</dbReference>
<dbReference type="AlphaFoldDB" id="A0AA35Z3L2"/>
<protein>
    <submittedName>
        <fullName evidence="1">Uncharacterized protein</fullName>
    </submittedName>
</protein>
<dbReference type="EMBL" id="OX465081">
    <property type="protein sequence ID" value="CAI9285240.1"/>
    <property type="molecule type" value="Genomic_DNA"/>
</dbReference>